<dbReference type="SUPFAM" id="SSF52172">
    <property type="entry name" value="CheY-like"/>
    <property type="match status" value="1"/>
</dbReference>
<dbReference type="Gene3D" id="3.40.50.2300">
    <property type="match status" value="1"/>
</dbReference>
<feature type="domain" description="HTH luxR-type" evidence="5">
    <location>
        <begin position="136"/>
        <end position="201"/>
    </location>
</feature>
<dbReference type="InterPro" id="IPR016032">
    <property type="entry name" value="Sig_transdc_resp-reg_C-effctor"/>
</dbReference>
<dbReference type="PRINTS" id="PR00038">
    <property type="entry name" value="HTHLUXR"/>
</dbReference>
<keyword evidence="4" id="KW-0597">Phosphoprotein</keyword>
<gene>
    <name evidence="7" type="ORF">NX773_03265</name>
</gene>
<dbReference type="SMART" id="SM00448">
    <property type="entry name" value="REC"/>
    <property type="match status" value="1"/>
</dbReference>
<reference evidence="7 8" key="1">
    <citation type="submission" date="2022-08" db="EMBL/GenBank/DDBJ databases">
        <title>Reclassification of Massilia species as members of the genera Telluria, Duganella, Pseudoduganella, Mokoshia gen. nov. and Zemynaea gen. nov. using orthogonal and non-orthogonal genome-based approaches.</title>
        <authorList>
            <person name="Bowman J.P."/>
        </authorList>
    </citation>
    <scope>NUCLEOTIDE SEQUENCE [LARGE SCALE GENOMIC DNA]</scope>
    <source>
        <strain evidence="7 8">JCM 31607</strain>
    </source>
</reference>
<dbReference type="InterPro" id="IPR001789">
    <property type="entry name" value="Sig_transdc_resp-reg_receiver"/>
</dbReference>
<evidence type="ECO:0000256" key="2">
    <source>
        <dbReference type="ARBA" id="ARBA00023125"/>
    </source>
</evidence>
<proteinExistence type="predicted"/>
<keyword evidence="2" id="KW-0238">DNA-binding</keyword>
<evidence type="ECO:0000259" key="5">
    <source>
        <dbReference type="PROSITE" id="PS50043"/>
    </source>
</evidence>
<dbReference type="RefSeq" id="WP_258854941.1">
    <property type="nucleotide sequence ID" value="NZ_JANUGV010000001.1"/>
</dbReference>
<sequence length="203" mass="22001">MDAGETVYIVEDDESMRTALARLLRATGHAVQGYDSAQSFLAAFDGRWAGCILLDIGLPGMDGMALQERLNDLGCTLPIVFLTAQGDIPASVRAIKAGAEDFLCKPVEKERLLGAVERALARHRRDAHALGARRALAQRFAGLTAREREVFALLITGALNKQIADKLGNSERTVKAHRRAILDKLGVRSVAELVLIDSQLSAR</sequence>
<evidence type="ECO:0000256" key="1">
    <source>
        <dbReference type="ARBA" id="ARBA00023015"/>
    </source>
</evidence>
<dbReference type="PANTHER" id="PTHR44688">
    <property type="entry name" value="DNA-BINDING TRANSCRIPTIONAL ACTIVATOR DEVR_DOSR"/>
    <property type="match status" value="1"/>
</dbReference>
<keyword evidence="3" id="KW-0804">Transcription</keyword>
<dbReference type="InterPro" id="IPR000792">
    <property type="entry name" value="Tscrpt_reg_LuxR_C"/>
</dbReference>
<evidence type="ECO:0000313" key="7">
    <source>
        <dbReference type="EMBL" id="MCS0607185.1"/>
    </source>
</evidence>
<keyword evidence="8" id="KW-1185">Reference proteome</keyword>
<evidence type="ECO:0000256" key="4">
    <source>
        <dbReference type="PROSITE-ProRule" id="PRU00169"/>
    </source>
</evidence>
<dbReference type="CDD" id="cd17537">
    <property type="entry name" value="REC_FixJ"/>
    <property type="match status" value="1"/>
</dbReference>
<evidence type="ECO:0000256" key="3">
    <source>
        <dbReference type="ARBA" id="ARBA00023163"/>
    </source>
</evidence>
<dbReference type="Pfam" id="PF00196">
    <property type="entry name" value="GerE"/>
    <property type="match status" value="1"/>
</dbReference>
<accession>A0ABT2BGK9</accession>
<dbReference type="PROSITE" id="PS50043">
    <property type="entry name" value="HTH_LUXR_2"/>
    <property type="match status" value="1"/>
</dbReference>
<dbReference type="CDD" id="cd06170">
    <property type="entry name" value="LuxR_C_like"/>
    <property type="match status" value="1"/>
</dbReference>
<evidence type="ECO:0000259" key="6">
    <source>
        <dbReference type="PROSITE" id="PS50110"/>
    </source>
</evidence>
<dbReference type="Gene3D" id="1.10.10.10">
    <property type="entry name" value="Winged helix-like DNA-binding domain superfamily/Winged helix DNA-binding domain"/>
    <property type="match status" value="1"/>
</dbReference>
<feature type="modified residue" description="4-aspartylphosphate" evidence="4">
    <location>
        <position position="55"/>
    </location>
</feature>
<dbReference type="PROSITE" id="PS50110">
    <property type="entry name" value="RESPONSE_REGULATORY"/>
    <property type="match status" value="1"/>
</dbReference>
<evidence type="ECO:0000313" key="8">
    <source>
        <dbReference type="Proteomes" id="UP001205861"/>
    </source>
</evidence>
<dbReference type="Proteomes" id="UP001205861">
    <property type="component" value="Unassembled WGS sequence"/>
</dbReference>
<dbReference type="Pfam" id="PF00072">
    <property type="entry name" value="Response_reg"/>
    <property type="match status" value="1"/>
</dbReference>
<dbReference type="PANTHER" id="PTHR44688:SF16">
    <property type="entry name" value="DNA-BINDING TRANSCRIPTIONAL ACTIVATOR DEVR_DOSR"/>
    <property type="match status" value="1"/>
</dbReference>
<dbReference type="InterPro" id="IPR036388">
    <property type="entry name" value="WH-like_DNA-bd_sf"/>
</dbReference>
<dbReference type="EMBL" id="JANUGV010000001">
    <property type="protein sequence ID" value="MCS0607185.1"/>
    <property type="molecule type" value="Genomic_DNA"/>
</dbReference>
<comment type="caution">
    <text evidence="7">The sequence shown here is derived from an EMBL/GenBank/DDBJ whole genome shotgun (WGS) entry which is preliminary data.</text>
</comment>
<organism evidence="7 8">
    <name type="scientific">Massilia solisilvae</name>
    <dbReference type="NCBI Taxonomy" id="1811225"/>
    <lineage>
        <taxon>Bacteria</taxon>
        <taxon>Pseudomonadati</taxon>
        <taxon>Pseudomonadota</taxon>
        <taxon>Betaproteobacteria</taxon>
        <taxon>Burkholderiales</taxon>
        <taxon>Oxalobacteraceae</taxon>
        <taxon>Telluria group</taxon>
        <taxon>Massilia</taxon>
    </lineage>
</organism>
<protein>
    <submittedName>
        <fullName evidence="7">Response regulator</fullName>
    </submittedName>
</protein>
<dbReference type="InterPro" id="IPR011006">
    <property type="entry name" value="CheY-like_superfamily"/>
</dbReference>
<dbReference type="SUPFAM" id="SSF46894">
    <property type="entry name" value="C-terminal effector domain of the bipartite response regulators"/>
    <property type="match status" value="1"/>
</dbReference>
<name>A0ABT2BGK9_9BURK</name>
<feature type="domain" description="Response regulatory" evidence="6">
    <location>
        <begin position="6"/>
        <end position="120"/>
    </location>
</feature>
<dbReference type="SMART" id="SM00421">
    <property type="entry name" value="HTH_LUXR"/>
    <property type="match status" value="1"/>
</dbReference>
<keyword evidence="1" id="KW-0805">Transcription regulation</keyword>